<evidence type="ECO:0000259" key="5">
    <source>
        <dbReference type="PROSITE" id="PS51208"/>
    </source>
</evidence>
<evidence type="ECO:0000256" key="2">
    <source>
        <dbReference type="ARBA" id="ARBA00022525"/>
    </source>
</evidence>
<dbReference type="RefSeq" id="WP_014668538.1">
    <property type="nucleotide sequence ID" value="NZ_CP030096.1"/>
</dbReference>
<dbReference type="Proteomes" id="UP000540079">
    <property type="component" value="Unassembled WGS sequence"/>
</dbReference>
<comment type="caution">
    <text evidence="6">The sequence shown here is derived from an EMBL/GenBank/DDBJ whole genome shotgun (WGS) entry which is preliminary data.</text>
</comment>
<reference evidence="6 7" key="1">
    <citation type="journal article" date="2018" name="Front. Microbiol.">
        <title>Genetic and Phylogenetic Characteristics of Pasteurella multocida Isolates From Different Host Species.</title>
        <authorList>
            <person name="Peng Z."/>
            <person name="Liang W."/>
            <person name="Wang F."/>
            <person name="Xu Z."/>
            <person name="Xie Z."/>
            <person name="Lian Z."/>
            <person name="Hua L."/>
            <person name="Zhou R."/>
            <person name="Chen H."/>
            <person name="Wu B."/>
        </authorList>
    </citation>
    <scope>NUCLEOTIDE SEQUENCE [LARGE SCALE GENOMIC DNA]</scope>
    <source>
        <strain evidence="6 7">HNA06</strain>
    </source>
</reference>
<gene>
    <name evidence="6" type="ORF">C2800_10225</name>
</gene>
<dbReference type="Pfam" id="PF03797">
    <property type="entry name" value="Autotransporter"/>
    <property type="match status" value="1"/>
</dbReference>
<dbReference type="InterPro" id="IPR005546">
    <property type="entry name" value="Autotransporte_beta"/>
</dbReference>
<dbReference type="InterPro" id="IPR012332">
    <property type="entry name" value="Autotransporter_pectin_lyase_C"/>
</dbReference>
<dbReference type="PANTHER" id="PTHR12338:SF5">
    <property type="entry name" value="ANTIGEN 43-RELATED"/>
    <property type="match status" value="1"/>
</dbReference>
<feature type="chain" id="PRO_5032271935" evidence="4">
    <location>
        <begin position="25"/>
        <end position="852"/>
    </location>
</feature>
<dbReference type="InterPro" id="IPR050909">
    <property type="entry name" value="Bact_Autotransporter_VF"/>
</dbReference>
<evidence type="ECO:0000313" key="6">
    <source>
        <dbReference type="EMBL" id="NNI79791.1"/>
    </source>
</evidence>
<dbReference type="InterPro" id="IPR043990">
    <property type="entry name" value="AC_1"/>
</dbReference>
<dbReference type="GO" id="GO:0005576">
    <property type="term" value="C:extracellular region"/>
    <property type="evidence" value="ECO:0007669"/>
    <property type="project" value="UniProtKB-SubCell"/>
</dbReference>
<dbReference type="Gene3D" id="2.160.20.20">
    <property type="match status" value="1"/>
</dbReference>
<feature type="domain" description="Autotransporter" evidence="5">
    <location>
        <begin position="574"/>
        <end position="852"/>
    </location>
</feature>
<evidence type="ECO:0000256" key="1">
    <source>
        <dbReference type="ARBA" id="ARBA00004613"/>
    </source>
</evidence>
<evidence type="ECO:0000256" key="3">
    <source>
        <dbReference type="ARBA" id="ARBA00022729"/>
    </source>
</evidence>
<proteinExistence type="predicted"/>
<dbReference type="SMART" id="SM00869">
    <property type="entry name" value="Autotransporter"/>
    <property type="match status" value="1"/>
</dbReference>
<dbReference type="Pfam" id="PF18883">
    <property type="entry name" value="AC_1"/>
    <property type="match status" value="1"/>
</dbReference>
<name>A0A849CKU0_PASMD</name>
<sequence>MTHLKKSSLPLILTSLCLSSNVWSSVNTTSCGEGCTVTEEIDTATDTHIITIDGDKSRSYSHHLAVLEDNKRYRLTNHLHLENENYKVYVSEGNNARSAEIINHGKLISSTPAGATSAIDAQWGNITEKLHVTNYGEIRTDGLGGNECAICSRYFKRAGTLAESTLKTPTEVVYEVHNLGKEAQLLANGGPSIWLDNGKFTHINNEGTILSKSARIPTIWIRHSAQVELQNRGTIKSLGHSAVFIQNANKINFMNSGNLESNDPTKTVVSLGGESVSLVNTGKISFSQNDPTKQSRAIGLTGSEKVELILKTGSKIDGFVATSANGKNNQLILTETGEEQGLLYGKNKFQNFHALTMRGEKWTLSDPFIFKETMYAESGQLVLKQGSLTAANIILGEKSELMFASDYELNGKFTHQGKFTFAHHEPTPVFKNVTINEDYQGHNGTLHLSADFNGTTNPTDTLFIRGNATGKTRVAIHHIGTDAENAVNGVKIIETNTSTDNAFVIDNYLSKGAFVYHLEKRHETNQDNWYLTSYIGGTPSYRAEMASYANNLYAAHQLFQLRLEDRLSRHHFLNQSADKTFWIRAVEGTNHNRMRDNQNTTKAQRYVTQLGKTVINQAHYHAGVMFGYAKQSSKTRSSRVGTSRGKVQGYALGVYGTWYQNPNDDTGLYIDSWLQYQWFKNQVINPASSNDNYRTQGLSASLELGYHLPLVQYTVADLKHSFNIQPQAQFIWQKLNSKQHRDPQQTLIHYIGQQNTQTRLGVRFSLDSHFLNTQWNLKPYFEVNWLHHAKDYGITINDVVNHIEGAKQLFEYKAGIASQFGRHLRFWLDTTHQRGKQQFKDNQLNVGFNILF</sequence>
<dbReference type="PANTHER" id="PTHR12338">
    <property type="entry name" value="AUTOTRANSPORTER"/>
    <property type="match status" value="1"/>
</dbReference>
<dbReference type="EMBL" id="PPVL01000010">
    <property type="protein sequence ID" value="NNI79791.1"/>
    <property type="molecule type" value="Genomic_DNA"/>
</dbReference>
<protein>
    <submittedName>
        <fullName evidence="6">Autotransporter outer membrane beta-barrel domain-containing protein</fullName>
    </submittedName>
</protein>
<comment type="subcellular location">
    <subcellularLocation>
        <location evidence="1">Secreted</location>
    </subcellularLocation>
</comment>
<dbReference type="SUPFAM" id="SSF103515">
    <property type="entry name" value="Autotransporter"/>
    <property type="match status" value="1"/>
</dbReference>
<dbReference type="AlphaFoldDB" id="A0A849CKU0"/>
<dbReference type="GO" id="GO:0019867">
    <property type="term" value="C:outer membrane"/>
    <property type="evidence" value="ECO:0007669"/>
    <property type="project" value="InterPro"/>
</dbReference>
<feature type="signal peptide" evidence="4">
    <location>
        <begin position="1"/>
        <end position="24"/>
    </location>
</feature>
<keyword evidence="3 4" id="KW-0732">Signal</keyword>
<dbReference type="InterPro" id="IPR006315">
    <property type="entry name" value="OM_autotransptr_brl_dom"/>
</dbReference>
<evidence type="ECO:0000313" key="7">
    <source>
        <dbReference type="Proteomes" id="UP000540079"/>
    </source>
</evidence>
<dbReference type="InterPro" id="IPR011050">
    <property type="entry name" value="Pectin_lyase_fold/virulence"/>
</dbReference>
<dbReference type="PROSITE" id="PS51208">
    <property type="entry name" value="AUTOTRANSPORTER"/>
    <property type="match status" value="1"/>
</dbReference>
<organism evidence="6 7">
    <name type="scientific">Pasteurella multocida</name>
    <dbReference type="NCBI Taxonomy" id="747"/>
    <lineage>
        <taxon>Bacteria</taxon>
        <taxon>Pseudomonadati</taxon>
        <taxon>Pseudomonadota</taxon>
        <taxon>Gammaproteobacteria</taxon>
        <taxon>Pasteurellales</taxon>
        <taxon>Pasteurellaceae</taxon>
        <taxon>Pasteurella</taxon>
    </lineage>
</organism>
<dbReference type="SUPFAM" id="SSF51126">
    <property type="entry name" value="Pectin lyase-like"/>
    <property type="match status" value="1"/>
</dbReference>
<dbReference type="NCBIfam" id="TIGR01414">
    <property type="entry name" value="autotrans_barl"/>
    <property type="match status" value="1"/>
</dbReference>
<accession>A0A849CKU0</accession>
<dbReference type="InterPro" id="IPR036709">
    <property type="entry name" value="Autotransporte_beta_dom_sf"/>
</dbReference>
<evidence type="ECO:0000256" key="4">
    <source>
        <dbReference type="SAM" id="SignalP"/>
    </source>
</evidence>
<keyword evidence="2" id="KW-0964">Secreted</keyword>
<dbReference type="CDD" id="cd01344">
    <property type="entry name" value="PL2_Passenger_AT"/>
    <property type="match status" value="1"/>
</dbReference>
<dbReference type="Gene3D" id="2.40.128.130">
    <property type="entry name" value="Autotransporter beta-domain"/>
    <property type="match status" value="1"/>
</dbReference>